<evidence type="ECO:0000256" key="6">
    <source>
        <dbReference type="ARBA" id="ARBA00023136"/>
    </source>
</evidence>
<comment type="similarity">
    <text evidence="2">Belongs to the Ca(2+):cation antiporter (CaCA) (TC 2.A.19) family. SLC24A subfamily.</text>
</comment>
<dbReference type="InterPro" id="IPR004837">
    <property type="entry name" value="NaCa_Exmemb"/>
</dbReference>
<dbReference type="AlphaFoldDB" id="A0A0C2JGR4"/>
<comment type="subcellular location">
    <subcellularLocation>
        <location evidence="1">Membrane</location>
        <topology evidence="1">Multi-pass membrane protein</topology>
    </subcellularLocation>
</comment>
<dbReference type="GO" id="GO:0008273">
    <property type="term" value="F:calcium, potassium:sodium antiporter activity"/>
    <property type="evidence" value="ECO:0007669"/>
    <property type="project" value="TreeGrafter"/>
</dbReference>
<dbReference type="InterPro" id="IPR004481">
    <property type="entry name" value="K/Na/Ca-exchanger"/>
</dbReference>
<reference evidence="9 10" key="1">
    <citation type="journal article" date="2014" name="Genome Biol. Evol.">
        <title>The genome of the myxosporean Thelohanellus kitauei shows adaptations to nutrient acquisition within its fish host.</title>
        <authorList>
            <person name="Yang Y."/>
            <person name="Xiong J."/>
            <person name="Zhou Z."/>
            <person name="Huo F."/>
            <person name="Miao W."/>
            <person name="Ran C."/>
            <person name="Liu Y."/>
            <person name="Zhang J."/>
            <person name="Feng J."/>
            <person name="Wang M."/>
            <person name="Wang M."/>
            <person name="Wang L."/>
            <person name="Yao B."/>
        </authorList>
    </citation>
    <scope>NUCLEOTIDE SEQUENCE [LARGE SCALE GENOMIC DNA]</scope>
    <source>
        <strain evidence="9">Wuqing</strain>
    </source>
</reference>
<evidence type="ECO:0000259" key="8">
    <source>
        <dbReference type="Pfam" id="PF01699"/>
    </source>
</evidence>
<dbReference type="OMA" id="ANFYICA"/>
<dbReference type="PANTHER" id="PTHR10846">
    <property type="entry name" value="SODIUM/POTASSIUM/CALCIUM EXCHANGER"/>
    <property type="match status" value="1"/>
</dbReference>
<evidence type="ECO:0000313" key="10">
    <source>
        <dbReference type="Proteomes" id="UP000031668"/>
    </source>
</evidence>
<keyword evidence="3" id="KW-0813">Transport</keyword>
<feature type="domain" description="Sodium/calcium exchanger membrane region" evidence="8">
    <location>
        <begin position="60"/>
        <end position="115"/>
    </location>
</feature>
<keyword evidence="6 7" id="KW-0472">Membrane</keyword>
<keyword evidence="5 7" id="KW-1133">Transmembrane helix</keyword>
<evidence type="ECO:0000256" key="3">
    <source>
        <dbReference type="ARBA" id="ARBA00022449"/>
    </source>
</evidence>
<keyword evidence="10" id="KW-1185">Reference proteome</keyword>
<dbReference type="EMBL" id="JWZT01002856">
    <property type="protein sequence ID" value="KII68473.1"/>
    <property type="molecule type" value="Genomic_DNA"/>
</dbReference>
<comment type="caution">
    <text evidence="9">The sequence shown here is derived from an EMBL/GenBank/DDBJ whole genome shotgun (WGS) entry which is preliminary data.</text>
</comment>
<dbReference type="GO" id="GO:0005886">
    <property type="term" value="C:plasma membrane"/>
    <property type="evidence" value="ECO:0007669"/>
    <property type="project" value="TreeGrafter"/>
</dbReference>
<dbReference type="Proteomes" id="UP000031668">
    <property type="component" value="Unassembled WGS sequence"/>
</dbReference>
<sequence>MVINPRSILVFIFCRLIKTHTTEDPGNGVSNQTLHNSIAEFPKDIFSDSQYPRLISIIHFVVSIYIFTAIAILCENYFVPSLEYLSIKLNMRSDVAGATLMAIGGSMPELWVALVGN</sequence>
<protein>
    <submittedName>
        <fullName evidence="9">Sodium/potassium/calcium exchanger 3</fullName>
    </submittedName>
</protein>
<organism evidence="9 10">
    <name type="scientific">Thelohanellus kitauei</name>
    <name type="common">Myxosporean</name>
    <dbReference type="NCBI Taxonomy" id="669202"/>
    <lineage>
        <taxon>Eukaryota</taxon>
        <taxon>Metazoa</taxon>
        <taxon>Cnidaria</taxon>
        <taxon>Myxozoa</taxon>
        <taxon>Myxosporea</taxon>
        <taxon>Bivalvulida</taxon>
        <taxon>Platysporina</taxon>
        <taxon>Myxobolidae</taxon>
        <taxon>Thelohanellus</taxon>
    </lineage>
</organism>
<evidence type="ECO:0000313" key="9">
    <source>
        <dbReference type="EMBL" id="KII68473.1"/>
    </source>
</evidence>
<accession>A0A0C2JGR4</accession>
<dbReference type="PANTHER" id="PTHR10846:SF73">
    <property type="entry name" value="SODIUM_CALCIUM EXCHANGER MEMBRANE REGION DOMAIN-CONTAINING PROTEIN"/>
    <property type="match status" value="1"/>
</dbReference>
<keyword evidence="3" id="KW-0050">Antiport</keyword>
<keyword evidence="4 7" id="KW-0812">Transmembrane</keyword>
<gene>
    <name evidence="9" type="ORF">RF11_06910</name>
</gene>
<feature type="transmembrane region" description="Helical" evidence="7">
    <location>
        <begin position="54"/>
        <end position="74"/>
    </location>
</feature>
<dbReference type="Pfam" id="PF01699">
    <property type="entry name" value="Na_Ca_ex"/>
    <property type="match status" value="1"/>
</dbReference>
<proteinExistence type="inferred from homology"/>
<evidence type="ECO:0000256" key="7">
    <source>
        <dbReference type="SAM" id="Phobius"/>
    </source>
</evidence>
<dbReference type="GO" id="GO:0005262">
    <property type="term" value="F:calcium channel activity"/>
    <property type="evidence" value="ECO:0007669"/>
    <property type="project" value="TreeGrafter"/>
</dbReference>
<dbReference type="OrthoDB" id="2127281at2759"/>
<evidence type="ECO:0000256" key="1">
    <source>
        <dbReference type="ARBA" id="ARBA00004141"/>
    </source>
</evidence>
<evidence type="ECO:0000256" key="2">
    <source>
        <dbReference type="ARBA" id="ARBA00005364"/>
    </source>
</evidence>
<evidence type="ECO:0000256" key="5">
    <source>
        <dbReference type="ARBA" id="ARBA00022989"/>
    </source>
</evidence>
<feature type="transmembrane region" description="Helical" evidence="7">
    <location>
        <begin position="95"/>
        <end position="114"/>
    </location>
</feature>
<evidence type="ECO:0000256" key="4">
    <source>
        <dbReference type="ARBA" id="ARBA00022692"/>
    </source>
</evidence>
<name>A0A0C2JGR4_THEKT</name>
<dbReference type="GO" id="GO:0006874">
    <property type="term" value="P:intracellular calcium ion homeostasis"/>
    <property type="evidence" value="ECO:0007669"/>
    <property type="project" value="TreeGrafter"/>
</dbReference>